<evidence type="ECO:0000256" key="2">
    <source>
        <dbReference type="SAM" id="MobiDB-lite"/>
    </source>
</evidence>
<feature type="region of interest" description="Disordered" evidence="2">
    <location>
        <begin position="104"/>
        <end position="129"/>
    </location>
</feature>
<evidence type="ECO:0000256" key="1">
    <source>
        <dbReference type="SAM" id="Coils"/>
    </source>
</evidence>
<keyword evidence="1" id="KW-0175">Coiled coil</keyword>
<dbReference type="InterPro" id="IPR013783">
    <property type="entry name" value="Ig-like_fold"/>
</dbReference>
<accession>A0A8T0IRS3</accession>
<dbReference type="PANTHER" id="PTHR47342:SF1">
    <property type="entry name" value="PROTEIN PTST, CHLOROPLASTIC"/>
    <property type="match status" value="1"/>
</dbReference>
<dbReference type="SUPFAM" id="SSF81296">
    <property type="entry name" value="E set domains"/>
    <property type="match status" value="1"/>
</dbReference>
<feature type="coiled-coil region" evidence="1">
    <location>
        <begin position="138"/>
        <end position="172"/>
    </location>
</feature>
<evidence type="ECO:0000259" key="3">
    <source>
        <dbReference type="Pfam" id="PF16561"/>
    </source>
</evidence>
<dbReference type="Pfam" id="PF16561">
    <property type="entry name" value="AMPK1_CBM"/>
    <property type="match status" value="1"/>
</dbReference>
<comment type="caution">
    <text evidence="4">The sequence shown here is derived from an EMBL/GenBank/DDBJ whole genome shotgun (WGS) entry which is preliminary data.</text>
</comment>
<name>A0A8T0IRS3_CERPU</name>
<dbReference type="PANTHER" id="PTHR47342">
    <property type="entry name" value="PROTEIN PTST, CHLOROPLASTIC"/>
    <property type="match status" value="1"/>
</dbReference>
<sequence>MNQGIAANSGIPTMAALSSSLSSSHAVIDLGFNEYGQGNCKQKREYGRQESAVVSRQSRGQCRAAFGVLRRPRNLAASRLLVQNSRTPNEDSVVLRVRSRDDSYKGASSISTKPKNPFSELGPSPHEYEGRPKLLKKLSEANQYIRHLQHELREKEEALVETASEMSAMEMELQVLVNLAQEISRQGIKPGTRKINGRYIHSHLASRLEEMQKILKEQIKDADLVRTRSIGLVYYGMAEDVQVMGSFDGWTRGEQMSPESTGTFTKFTTNIKLRPGRYEIKFLVDGEWHLSPDLPTVGEGLTQNNLLVVDRL</sequence>
<feature type="domain" description="AMP-activated protein kinase glycogen-binding" evidence="3">
    <location>
        <begin position="233"/>
        <end position="309"/>
    </location>
</feature>
<proteinExistence type="predicted"/>
<reference evidence="4" key="1">
    <citation type="submission" date="2020-06" db="EMBL/GenBank/DDBJ databases">
        <title>WGS assembly of Ceratodon purpureus strain R40.</title>
        <authorList>
            <person name="Carey S.B."/>
            <person name="Jenkins J."/>
            <person name="Shu S."/>
            <person name="Lovell J.T."/>
            <person name="Sreedasyam A."/>
            <person name="Maumus F."/>
            <person name="Tiley G.P."/>
            <person name="Fernandez-Pozo N."/>
            <person name="Barry K."/>
            <person name="Chen C."/>
            <person name="Wang M."/>
            <person name="Lipzen A."/>
            <person name="Daum C."/>
            <person name="Saski C.A."/>
            <person name="Payton A.C."/>
            <person name="Mcbreen J.C."/>
            <person name="Conrad R.E."/>
            <person name="Kollar L.M."/>
            <person name="Olsson S."/>
            <person name="Huttunen S."/>
            <person name="Landis J.B."/>
            <person name="Wickett N.J."/>
            <person name="Johnson M.G."/>
            <person name="Rensing S.A."/>
            <person name="Grimwood J."/>
            <person name="Schmutz J."/>
            <person name="Mcdaniel S.F."/>
        </authorList>
    </citation>
    <scope>NUCLEOTIDE SEQUENCE</scope>
    <source>
        <strain evidence="4">R40</strain>
    </source>
</reference>
<keyword evidence="5" id="KW-1185">Reference proteome</keyword>
<evidence type="ECO:0000313" key="4">
    <source>
        <dbReference type="EMBL" id="KAG0586424.1"/>
    </source>
</evidence>
<dbReference type="Gene3D" id="2.60.40.10">
    <property type="entry name" value="Immunoglobulins"/>
    <property type="match status" value="1"/>
</dbReference>
<dbReference type="CDD" id="cd02859">
    <property type="entry name" value="E_set_AMPKbeta_like_N"/>
    <property type="match status" value="1"/>
</dbReference>
<dbReference type="Proteomes" id="UP000822688">
    <property type="component" value="Chromosome 2"/>
</dbReference>
<evidence type="ECO:0000313" key="5">
    <source>
        <dbReference type="Proteomes" id="UP000822688"/>
    </source>
</evidence>
<gene>
    <name evidence="4" type="ORF">KC19_2G089800</name>
</gene>
<dbReference type="InterPro" id="IPR032640">
    <property type="entry name" value="AMPK1_CBM"/>
</dbReference>
<dbReference type="EMBL" id="CM026422">
    <property type="protein sequence ID" value="KAG0586424.1"/>
    <property type="molecule type" value="Genomic_DNA"/>
</dbReference>
<dbReference type="AlphaFoldDB" id="A0A8T0IRS3"/>
<protein>
    <recommendedName>
        <fullName evidence="3">AMP-activated protein kinase glycogen-binding domain-containing protein</fullName>
    </recommendedName>
</protein>
<organism evidence="4 5">
    <name type="scientific">Ceratodon purpureus</name>
    <name type="common">Fire moss</name>
    <name type="synonym">Dicranum purpureum</name>
    <dbReference type="NCBI Taxonomy" id="3225"/>
    <lineage>
        <taxon>Eukaryota</taxon>
        <taxon>Viridiplantae</taxon>
        <taxon>Streptophyta</taxon>
        <taxon>Embryophyta</taxon>
        <taxon>Bryophyta</taxon>
        <taxon>Bryophytina</taxon>
        <taxon>Bryopsida</taxon>
        <taxon>Dicranidae</taxon>
        <taxon>Pseudoditrichales</taxon>
        <taxon>Ditrichaceae</taxon>
        <taxon>Ceratodon</taxon>
    </lineage>
</organism>
<dbReference type="InterPro" id="IPR014756">
    <property type="entry name" value="Ig_E-set"/>
</dbReference>